<dbReference type="Proteomes" id="UP001224418">
    <property type="component" value="Unassembled WGS sequence"/>
</dbReference>
<keyword evidence="3" id="KW-1185">Reference proteome</keyword>
<dbReference type="Gene3D" id="1.10.30.50">
    <property type="match status" value="1"/>
</dbReference>
<protein>
    <submittedName>
        <fullName evidence="2">Uncharacterized protein (TIGR02646 family)</fullName>
    </submittedName>
</protein>
<feature type="domain" description="HNH nuclease" evidence="1">
    <location>
        <begin position="24"/>
        <end position="81"/>
    </location>
</feature>
<dbReference type="SMART" id="SM00507">
    <property type="entry name" value="HNHc"/>
    <property type="match status" value="1"/>
</dbReference>
<dbReference type="RefSeq" id="WP_307355704.1">
    <property type="nucleotide sequence ID" value="NZ_BAAACJ010000001.1"/>
</dbReference>
<dbReference type="InterPro" id="IPR002711">
    <property type="entry name" value="HNH"/>
</dbReference>
<accession>A0ABU0JRM4</accession>
<proteinExistence type="predicted"/>
<evidence type="ECO:0000313" key="3">
    <source>
        <dbReference type="Proteomes" id="UP001224418"/>
    </source>
</evidence>
<name>A0ABU0JRM4_HATLI</name>
<organism evidence="2 3">
    <name type="scientific">Hathewaya limosa</name>
    <name type="common">Clostridium limosum</name>
    <dbReference type="NCBI Taxonomy" id="1536"/>
    <lineage>
        <taxon>Bacteria</taxon>
        <taxon>Bacillati</taxon>
        <taxon>Bacillota</taxon>
        <taxon>Clostridia</taxon>
        <taxon>Eubacteriales</taxon>
        <taxon>Clostridiaceae</taxon>
        <taxon>Hathewaya</taxon>
    </lineage>
</organism>
<dbReference type="Pfam" id="PF01844">
    <property type="entry name" value="HNH"/>
    <property type="match status" value="1"/>
</dbReference>
<dbReference type="InterPro" id="IPR003615">
    <property type="entry name" value="HNH_nuc"/>
</dbReference>
<evidence type="ECO:0000259" key="1">
    <source>
        <dbReference type="SMART" id="SM00507"/>
    </source>
</evidence>
<sequence>MERVHGEKIIRRKQIKKVYADFHRYRQSLEEDFYSMCGYCGKDKNIVNGPFEIDHFVPKVKDESRINDYSNLVFSCKKCNRAKWNKWPTEDKKINHDDKVGFVDPASEEYDEHVKRDKDGRLYGATKVGEYMCRELNFNIRPMSMLWKVMKLYRQKQELRQKIEKHNALEEFAKIYIEIDIEIDNILKEIVEERG</sequence>
<reference evidence="2 3" key="1">
    <citation type="submission" date="2023-07" db="EMBL/GenBank/DDBJ databases">
        <title>Genomic Encyclopedia of Type Strains, Phase IV (KMG-IV): sequencing the most valuable type-strain genomes for metagenomic binning, comparative biology and taxonomic classification.</title>
        <authorList>
            <person name="Goeker M."/>
        </authorList>
    </citation>
    <scope>NUCLEOTIDE SEQUENCE [LARGE SCALE GENOMIC DNA]</scope>
    <source>
        <strain evidence="2 3">DSM 1400</strain>
    </source>
</reference>
<comment type="caution">
    <text evidence="2">The sequence shown here is derived from an EMBL/GenBank/DDBJ whole genome shotgun (WGS) entry which is preliminary data.</text>
</comment>
<gene>
    <name evidence="2" type="ORF">QOZ93_001490</name>
</gene>
<evidence type="ECO:0000313" key="2">
    <source>
        <dbReference type="EMBL" id="MDQ0479748.1"/>
    </source>
</evidence>
<dbReference type="EMBL" id="JAUSWN010000011">
    <property type="protein sequence ID" value="MDQ0479748.1"/>
    <property type="molecule type" value="Genomic_DNA"/>
</dbReference>
<dbReference type="CDD" id="cd00085">
    <property type="entry name" value="HNHc"/>
    <property type="match status" value="1"/>
</dbReference>